<gene>
    <name evidence="1" type="ORF">POVWA1_074620</name>
    <name evidence="2" type="ORF">POVWA2_084640</name>
</gene>
<keyword evidence="4" id="KW-1185">Reference proteome</keyword>
<dbReference type="Proteomes" id="UP000078555">
    <property type="component" value="Unassembled WGS sequence"/>
</dbReference>
<evidence type="ECO:0000313" key="1">
    <source>
        <dbReference type="EMBL" id="SBT56125.1"/>
    </source>
</evidence>
<evidence type="ECO:0000313" key="4">
    <source>
        <dbReference type="Proteomes" id="UP000078555"/>
    </source>
</evidence>
<accession>A0A1A9AIV2</accession>
<reference evidence="4" key="1">
    <citation type="submission" date="2016-05" db="EMBL/GenBank/DDBJ databases">
        <authorList>
            <person name="Naeem R."/>
        </authorList>
    </citation>
    <scope>NUCLEOTIDE SEQUENCE [LARGE SCALE GENOMIC DNA]</scope>
</reference>
<dbReference type="EMBL" id="FLRE01002282">
    <property type="protein sequence ID" value="SBT58369.1"/>
    <property type="molecule type" value="Genomic_DNA"/>
</dbReference>
<reference evidence="1" key="2">
    <citation type="submission" date="2016-05" db="EMBL/GenBank/DDBJ databases">
        <authorList>
            <person name="Lavstsen T."/>
            <person name="Jespersen J.S."/>
        </authorList>
    </citation>
    <scope>NUCLEOTIDE SEQUENCE [LARGE SCALE GENOMIC DNA]</scope>
</reference>
<organism evidence="1 4">
    <name type="scientific">Plasmodium ovale wallikeri</name>
    <dbReference type="NCBI Taxonomy" id="864142"/>
    <lineage>
        <taxon>Eukaryota</taxon>
        <taxon>Sar</taxon>
        <taxon>Alveolata</taxon>
        <taxon>Apicomplexa</taxon>
        <taxon>Aconoidasida</taxon>
        <taxon>Haemosporida</taxon>
        <taxon>Plasmodiidae</taxon>
        <taxon>Plasmodium</taxon>
        <taxon>Plasmodium (Plasmodium)</taxon>
    </lineage>
</organism>
<name>A0A1A9AIV2_PLAOA</name>
<proteinExistence type="predicted"/>
<dbReference type="Proteomes" id="UP000078550">
    <property type="component" value="Unassembled WGS sequence"/>
</dbReference>
<dbReference type="AlphaFoldDB" id="A0A1A9AIV2"/>
<evidence type="ECO:0000313" key="2">
    <source>
        <dbReference type="EMBL" id="SBT58369.1"/>
    </source>
</evidence>
<evidence type="ECO:0000313" key="3">
    <source>
        <dbReference type="Proteomes" id="UP000078550"/>
    </source>
</evidence>
<protein>
    <submittedName>
        <fullName evidence="1">Uncharacterized protein</fullName>
    </submittedName>
</protein>
<dbReference type="EMBL" id="FLRD01001007">
    <property type="protein sequence ID" value="SBT56125.1"/>
    <property type="molecule type" value="Genomic_DNA"/>
</dbReference>
<reference evidence="3" key="3">
    <citation type="submission" date="2016-05" db="EMBL/GenBank/DDBJ databases">
        <authorList>
            <person name="Naeem Raeece"/>
        </authorList>
    </citation>
    <scope>NUCLEOTIDE SEQUENCE [LARGE SCALE GENOMIC DNA]</scope>
</reference>
<sequence length="83" mass="9726">MHTSENTKSNLNFIRTVCQANINEWGRGDHREEKRNTYSESCSHPRVDIYRTTAFSVTRLRRCIKNERKISRDRVVGIGGKED</sequence>